<sequence length="300" mass="35291">MLPQEESIFILKKFLDHFGYYNVQRMSIEAVEQLARIVLTENVFIYEDTYYRQVVGGAMGSPFTLTLVNIFMWHWERQFVEHQRQKNELYGRYIDDIFFTSDDSIDEINRMLNEANSRHPNIKITSTISNPTSFLDVQVENVNGKQLLTSVYHKEAAEPCLYSITSTSIIPMIHDENEFSIIRCRLLDATSVQEHQRAARLAEQFNFVDIPPNIDPLVKEKLLKRKERADSIIIHYTYEQRFADYGRKIHQLWDNVFHGTPLKQKRVIVGTRNNPNLSKELICRNPFKKQKDIRDESPCD</sequence>
<gene>
    <name evidence="2" type="ORF">OVA965_LOCUS33730</name>
    <name evidence="3" type="ORF">TMI583_LOCUS34624</name>
</gene>
<comment type="caution">
    <text evidence="3">The sequence shown here is derived from an EMBL/GenBank/DDBJ whole genome shotgun (WGS) entry which is preliminary data.</text>
</comment>
<accession>A0A8S2SDX5</accession>
<dbReference type="EMBL" id="CAJOBA010049317">
    <property type="protein sequence ID" value="CAF4222479.1"/>
    <property type="molecule type" value="Genomic_DNA"/>
</dbReference>
<reference evidence="3" key="1">
    <citation type="submission" date="2021-02" db="EMBL/GenBank/DDBJ databases">
        <authorList>
            <person name="Nowell W R."/>
        </authorList>
    </citation>
    <scope>NUCLEOTIDE SEQUENCE</scope>
</reference>
<protein>
    <recommendedName>
        <fullName evidence="1">Reverse transcriptase domain-containing protein</fullName>
    </recommendedName>
</protein>
<dbReference type="PANTHER" id="PTHR21301">
    <property type="entry name" value="REVERSE TRANSCRIPTASE"/>
    <property type="match status" value="1"/>
</dbReference>
<dbReference type="PROSITE" id="PS50878">
    <property type="entry name" value="RT_POL"/>
    <property type="match status" value="1"/>
</dbReference>
<evidence type="ECO:0000313" key="2">
    <source>
        <dbReference type="EMBL" id="CAF1422126.1"/>
    </source>
</evidence>
<dbReference type="PANTHER" id="PTHR21301:SF10">
    <property type="entry name" value="REVERSE TRANSCRIPTASE DOMAIN-CONTAINING PROTEIN"/>
    <property type="match status" value="1"/>
</dbReference>
<dbReference type="Proteomes" id="UP000682733">
    <property type="component" value="Unassembled WGS sequence"/>
</dbReference>
<proteinExistence type="predicted"/>
<dbReference type="InterPro" id="IPR000477">
    <property type="entry name" value="RT_dom"/>
</dbReference>
<evidence type="ECO:0000313" key="4">
    <source>
        <dbReference type="Proteomes" id="UP000682733"/>
    </source>
</evidence>
<feature type="domain" description="Reverse transcriptase" evidence="1">
    <location>
        <begin position="1"/>
        <end position="147"/>
    </location>
</feature>
<dbReference type="AlphaFoldDB" id="A0A8S2SDX5"/>
<dbReference type="Proteomes" id="UP000677228">
    <property type="component" value="Unassembled WGS sequence"/>
</dbReference>
<organism evidence="3 4">
    <name type="scientific">Didymodactylos carnosus</name>
    <dbReference type="NCBI Taxonomy" id="1234261"/>
    <lineage>
        <taxon>Eukaryota</taxon>
        <taxon>Metazoa</taxon>
        <taxon>Spiralia</taxon>
        <taxon>Gnathifera</taxon>
        <taxon>Rotifera</taxon>
        <taxon>Eurotatoria</taxon>
        <taxon>Bdelloidea</taxon>
        <taxon>Philodinida</taxon>
        <taxon>Philodinidae</taxon>
        <taxon>Didymodactylos</taxon>
    </lineage>
</organism>
<dbReference type="EMBL" id="CAJNOK010027560">
    <property type="protein sequence ID" value="CAF1422126.1"/>
    <property type="molecule type" value="Genomic_DNA"/>
</dbReference>
<evidence type="ECO:0000313" key="3">
    <source>
        <dbReference type="EMBL" id="CAF4222479.1"/>
    </source>
</evidence>
<name>A0A8S2SDX5_9BILA</name>
<evidence type="ECO:0000259" key="1">
    <source>
        <dbReference type="PROSITE" id="PS50878"/>
    </source>
</evidence>